<evidence type="ECO:0000313" key="3">
    <source>
        <dbReference type="Proteomes" id="UP000516369"/>
    </source>
</evidence>
<dbReference type="KEGG" id="dvn:HQ394_09095"/>
<protein>
    <submittedName>
        <fullName evidence="2">Terminase small subunit</fullName>
    </submittedName>
</protein>
<dbReference type="InterPro" id="IPR005335">
    <property type="entry name" value="Terminase_ssu"/>
</dbReference>
<proteinExistence type="predicted"/>
<evidence type="ECO:0000313" key="2">
    <source>
        <dbReference type="EMBL" id="QNT69452.1"/>
    </source>
</evidence>
<dbReference type="RefSeq" id="WP_190262954.1">
    <property type="nucleotide sequence ID" value="NZ_CP053923.1"/>
</dbReference>
<organism evidence="2 3">
    <name type="scientific">Defluviicoccus vanus</name>
    <dbReference type="NCBI Taxonomy" id="111831"/>
    <lineage>
        <taxon>Bacteria</taxon>
        <taxon>Pseudomonadati</taxon>
        <taxon>Pseudomonadota</taxon>
        <taxon>Alphaproteobacteria</taxon>
        <taxon>Rhodospirillales</taxon>
        <taxon>Rhodospirillaceae</taxon>
        <taxon>Defluviicoccus</taxon>
    </lineage>
</organism>
<dbReference type="Proteomes" id="UP000516369">
    <property type="component" value="Chromosome"/>
</dbReference>
<accession>A0A7H1N166</accession>
<dbReference type="GO" id="GO:0051276">
    <property type="term" value="P:chromosome organization"/>
    <property type="evidence" value="ECO:0007669"/>
    <property type="project" value="InterPro"/>
</dbReference>
<name>A0A7H1N166_9PROT</name>
<dbReference type="Gene3D" id="1.10.10.1400">
    <property type="entry name" value="Terminase, small subunit, N-terminal DNA-binding domain, HTH motif"/>
    <property type="match status" value="1"/>
</dbReference>
<reference evidence="2 3" key="1">
    <citation type="submission" date="2020-05" db="EMBL/GenBank/DDBJ databases">
        <title>Complete closed genome sequence of Defluviicoccus vanus.</title>
        <authorList>
            <person name="Bessarab I."/>
            <person name="Arumugam K."/>
            <person name="Maszenan A.M."/>
            <person name="Seviour R.J."/>
            <person name="Williams R.B."/>
        </authorList>
    </citation>
    <scope>NUCLEOTIDE SEQUENCE [LARGE SCALE GENOMIC DNA]</scope>
    <source>
        <strain evidence="2 3">Ben 114</strain>
    </source>
</reference>
<keyword evidence="3" id="KW-1185">Reference proteome</keyword>
<feature type="region of interest" description="Disordered" evidence="1">
    <location>
        <begin position="110"/>
        <end position="137"/>
    </location>
</feature>
<dbReference type="EMBL" id="CP053923">
    <property type="protein sequence ID" value="QNT69452.1"/>
    <property type="molecule type" value="Genomic_DNA"/>
</dbReference>
<sequence length="137" mass="14924">MTLKPRQERFCRLFVECANAAQAARAAGYRPESARNTGYRLLKLPGIIQRIGELHTTIADGQCRDVDALLSKLETVYCRAIDQHQLGAAARAIELQAKLGGVAATTRAPRTLHRKGVQPSADEEEIIADPSEGKDAD</sequence>
<dbReference type="Pfam" id="PF03592">
    <property type="entry name" value="Terminase_2"/>
    <property type="match status" value="1"/>
</dbReference>
<dbReference type="InterPro" id="IPR038713">
    <property type="entry name" value="Terminase_Gp1_N_sf"/>
</dbReference>
<evidence type="ECO:0000256" key="1">
    <source>
        <dbReference type="SAM" id="MobiDB-lite"/>
    </source>
</evidence>
<gene>
    <name evidence="2" type="ORF">HQ394_09095</name>
</gene>
<dbReference type="AlphaFoldDB" id="A0A7H1N166"/>